<dbReference type="Proteomes" id="UP000269493">
    <property type="component" value="Unassembled WGS sequence"/>
</dbReference>
<keyword evidence="2" id="KW-1185">Reference proteome</keyword>
<protein>
    <submittedName>
        <fullName evidence="1">Uncharacterized protein</fullName>
    </submittedName>
</protein>
<dbReference type="EMBL" id="RBXN01000006">
    <property type="protein sequence ID" value="RKT50918.1"/>
    <property type="molecule type" value="Genomic_DNA"/>
</dbReference>
<dbReference type="AlphaFoldDB" id="A0A495VTC0"/>
<gene>
    <name evidence="1" type="ORF">BC742_1878</name>
</gene>
<sequence>MFILLILCRINTIFIAVYSVKTDKLPLILRGIGSP</sequence>
<reference evidence="1 2" key="1">
    <citation type="submission" date="2018-10" db="EMBL/GenBank/DDBJ databases">
        <title>Genomic Encyclopedia of Archaeal and Bacterial Type Strains, Phase II (KMG-II): from individual species to whole genera.</title>
        <authorList>
            <person name="Goeker M."/>
        </authorList>
    </citation>
    <scope>NUCLEOTIDE SEQUENCE [LARGE SCALE GENOMIC DNA]</scope>
    <source>
        <strain evidence="1 2">NSB1</strain>
    </source>
</reference>
<evidence type="ECO:0000313" key="2">
    <source>
        <dbReference type="Proteomes" id="UP000269493"/>
    </source>
</evidence>
<accession>A0A495VTC0</accession>
<comment type="caution">
    <text evidence="1">The sequence shown here is derived from an EMBL/GenBank/DDBJ whole genome shotgun (WGS) entry which is preliminary data.</text>
</comment>
<organism evidence="1 2">
    <name type="scientific">Coprobacter fastidiosus NSB1 = JCM 33896</name>
    <dbReference type="NCBI Taxonomy" id="1349822"/>
    <lineage>
        <taxon>Bacteria</taxon>
        <taxon>Pseudomonadati</taxon>
        <taxon>Bacteroidota</taxon>
        <taxon>Bacteroidia</taxon>
        <taxon>Bacteroidales</taxon>
        <taxon>Barnesiellaceae</taxon>
        <taxon>Coprobacter</taxon>
    </lineage>
</organism>
<name>A0A495VTC0_9BACT</name>
<evidence type="ECO:0000313" key="1">
    <source>
        <dbReference type="EMBL" id="RKT50918.1"/>
    </source>
</evidence>
<proteinExistence type="predicted"/>